<evidence type="ECO:0000313" key="4">
    <source>
        <dbReference type="Proteomes" id="UP000249499"/>
    </source>
</evidence>
<organism evidence="3 4">
    <name type="scientific">Rhizobium tumorigenes</name>
    <dbReference type="NCBI Taxonomy" id="2041385"/>
    <lineage>
        <taxon>Bacteria</taxon>
        <taxon>Pseudomonadati</taxon>
        <taxon>Pseudomonadota</taxon>
        <taxon>Alphaproteobacteria</taxon>
        <taxon>Hyphomicrobiales</taxon>
        <taxon>Rhizobiaceae</taxon>
        <taxon>Rhizobium/Agrobacterium group</taxon>
        <taxon>Rhizobium</taxon>
    </lineage>
</organism>
<dbReference type="KEGG" id="rtu:PR017_03365"/>
<comment type="similarity">
    <text evidence="1">Belongs to the universal stress protein A family.</text>
</comment>
<dbReference type="CDD" id="cd00293">
    <property type="entry name" value="USP-like"/>
    <property type="match status" value="1"/>
</dbReference>
<proteinExistence type="inferred from homology"/>
<sequence length="137" mass="14642">MYKKIIVAIDIGTLAKGEPALRRAMELLDAAGEIVALNVVEDIPSSLILDLPQDFVTDAIGDADLKLQDLCKRLAVSALVEVRTGSPAAAILKAAEEHEADLLIVSSHIPDLSNYFLGATADRVVRHAKCSILVERG</sequence>
<dbReference type="Pfam" id="PF00582">
    <property type="entry name" value="Usp"/>
    <property type="match status" value="1"/>
</dbReference>
<reference evidence="3 4" key="1">
    <citation type="journal article" date="2018" name="Sci. Rep.">
        <title>Rhizobium tumorigenes sp. nov., a novel plant tumorigenic bacterium isolated from cane gall tumors on thornless blackberry.</title>
        <authorList>
            <person name="Kuzmanovi N."/>
            <person name="Smalla K."/>
            <person name="Gronow S."/>
            <person name="PuBawska J."/>
        </authorList>
    </citation>
    <scope>NUCLEOTIDE SEQUENCE [LARGE SCALE GENOMIC DNA]</scope>
    <source>
        <strain evidence="3 4">1078</strain>
    </source>
</reference>
<dbReference type="InterPro" id="IPR014729">
    <property type="entry name" value="Rossmann-like_a/b/a_fold"/>
</dbReference>
<feature type="domain" description="UspA" evidence="2">
    <location>
        <begin position="1"/>
        <end position="134"/>
    </location>
</feature>
<dbReference type="RefSeq" id="WP_111220299.1">
    <property type="nucleotide sequence ID" value="NZ_CP117255.1"/>
</dbReference>
<protein>
    <submittedName>
        <fullName evidence="3">Universal stress protein</fullName>
    </submittedName>
</protein>
<evidence type="ECO:0000259" key="2">
    <source>
        <dbReference type="Pfam" id="PF00582"/>
    </source>
</evidence>
<dbReference type="Proteomes" id="UP000249499">
    <property type="component" value="Chromosome"/>
</dbReference>
<dbReference type="PANTHER" id="PTHR46268">
    <property type="entry name" value="STRESS RESPONSE PROTEIN NHAX"/>
    <property type="match status" value="1"/>
</dbReference>
<keyword evidence="4" id="KW-1185">Reference proteome</keyword>
<gene>
    <name evidence="3" type="ORF">PR017_03365</name>
</gene>
<dbReference type="PANTHER" id="PTHR46268:SF6">
    <property type="entry name" value="UNIVERSAL STRESS PROTEIN UP12"/>
    <property type="match status" value="1"/>
</dbReference>
<evidence type="ECO:0000313" key="3">
    <source>
        <dbReference type="EMBL" id="WFR96194.1"/>
    </source>
</evidence>
<dbReference type="InterPro" id="IPR006016">
    <property type="entry name" value="UspA"/>
</dbReference>
<dbReference type="InterPro" id="IPR006015">
    <property type="entry name" value="Universal_stress_UspA"/>
</dbReference>
<dbReference type="AlphaFoldDB" id="A0AAF1K5H1"/>
<evidence type="ECO:0000256" key="1">
    <source>
        <dbReference type="ARBA" id="ARBA00008791"/>
    </source>
</evidence>
<reference evidence="4" key="2">
    <citation type="journal article" date="2023" name="MicrobiologyOpen">
        <title>Genomics of the tumorigenes clade of the family Rhizobiaceae and description of Rhizobium rhododendri sp. nov.</title>
        <authorList>
            <person name="Kuzmanovic N."/>
            <person name="diCenzo G.C."/>
            <person name="Bunk B."/>
            <person name="Sproeer C."/>
            <person name="Fruehling A."/>
            <person name="Neumann-Schaal M."/>
            <person name="Overmann J."/>
            <person name="Smalla K."/>
        </authorList>
    </citation>
    <scope>NUCLEOTIDE SEQUENCE [LARGE SCALE GENOMIC DNA]</scope>
    <source>
        <strain evidence="4">1078</strain>
    </source>
</reference>
<dbReference type="EMBL" id="CP117255">
    <property type="protein sequence ID" value="WFR96194.1"/>
    <property type="molecule type" value="Genomic_DNA"/>
</dbReference>
<dbReference type="PRINTS" id="PR01438">
    <property type="entry name" value="UNVRSLSTRESS"/>
</dbReference>
<name>A0AAF1K5H1_9HYPH</name>
<dbReference type="Gene3D" id="3.40.50.620">
    <property type="entry name" value="HUPs"/>
    <property type="match status" value="1"/>
</dbReference>
<accession>A0AAF1K5H1</accession>
<dbReference type="SUPFAM" id="SSF52402">
    <property type="entry name" value="Adenine nucleotide alpha hydrolases-like"/>
    <property type="match status" value="1"/>
</dbReference>